<reference evidence="2 3" key="1">
    <citation type="journal article" date="2013" name="Nat. Genet.">
        <title>The genome of the hydatid tapeworm Echinococcus granulosus.</title>
        <authorList>
            <person name="Zheng H."/>
            <person name="Zhang W."/>
            <person name="Zhang L."/>
            <person name="Zhang Z."/>
            <person name="Li J."/>
            <person name="Lu G."/>
            <person name="Zhu Y."/>
            <person name="Wang Y."/>
            <person name="Huang Y."/>
            <person name="Liu J."/>
            <person name="Kang H."/>
            <person name="Chen J."/>
            <person name="Wang L."/>
            <person name="Chen A."/>
            <person name="Yu S."/>
            <person name="Gao Z."/>
            <person name="Jin L."/>
            <person name="Gu W."/>
            <person name="Wang Z."/>
            <person name="Zhao L."/>
            <person name="Shi B."/>
            <person name="Wen H."/>
            <person name="Lin R."/>
            <person name="Jones M.K."/>
            <person name="Brejova B."/>
            <person name="Vinar T."/>
            <person name="Zhao G."/>
            <person name="McManus D.P."/>
            <person name="Chen Z."/>
            <person name="Zhou Y."/>
            <person name="Wang S."/>
        </authorList>
    </citation>
    <scope>NUCLEOTIDE SEQUENCE [LARGE SCALE GENOMIC DNA]</scope>
</reference>
<organism evidence="2 3">
    <name type="scientific">Echinococcus granulosus</name>
    <name type="common">Hydatid tapeworm</name>
    <dbReference type="NCBI Taxonomy" id="6210"/>
    <lineage>
        <taxon>Eukaryota</taxon>
        <taxon>Metazoa</taxon>
        <taxon>Spiralia</taxon>
        <taxon>Lophotrochozoa</taxon>
        <taxon>Platyhelminthes</taxon>
        <taxon>Cestoda</taxon>
        <taxon>Eucestoda</taxon>
        <taxon>Cyclophyllidea</taxon>
        <taxon>Taeniidae</taxon>
        <taxon>Echinococcus</taxon>
        <taxon>Echinococcus granulosus group</taxon>
    </lineage>
</organism>
<proteinExistence type="predicted"/>
<name>W6UGN5_ECHGR</name>
<dbReference type="CTD" id="36340691"/>
<comment type="caution">
    <text evidence="2">The sequence shown here is derived from an EMBL/GenBank/DDBJ whole genome shotgun (WGS) entry which is preliminary data.</text>
</comment>
<keyword evidence="3" id="KW-1185">Reference proteome</keyword>
<evidence type="ECO:0000256" key="1">
    <source>
        <dbReference type="SAM" id="MobiDB-lite"/>
    </source>
</evidence>
<protein>
    <submittedName>
        <fullName evidence="2">Uncharacterized protein</fullName>
    </submittedName>
</protein>
<evidence type="ECO:0000313" key="3">
    <source>
        <dbReference type="Proteomes" id="UP000019149"/>
    </source>
</evidence>
<dbReference type="AlphaFoldDB" id="W6UGN5"/>
<feature type="region of interest" description="Disordered" evidence="1">
    <location>
        <begin position="36"/>
        <end position="55"/>
    </location>
</feature>
<gene>
    <name evidence="2" type="ORF">EGR_04976</name>
</gene>
<dbReference type="EMBL" id="APAU02000034">
    <property type="protein sequence ID" value="EUB60123.1"/>
    <property type="molecule type" value="Genomic_DNA"/>
</dbReference>
<dbReference type="GeneID" id="36340691"/>
<evidence type="ECO:0000313" key="2">
    <source>
        <dbReference type="EMBL" id="EUB60123.1"/>
    </source>
</evidence>
<accession>W6UGN5</accession>
<dbReference type="KEGG" id="egl:EGR_04976"/>
<dbReference type="RefSeq" id="XP_024351319.1">
    <property type="nucleotide sequence ID" value="XM_024494225.1"/>
</dbReference>
<sequence length="127" mass="14192">MTSYRQDLPALLFVKKTLFCAKVLSTSLKSVSTHYGRCEGQERPSGAGGRDPYGRNSRSCGRLLALLKPSGMGSYFLNKMFALLTSDGLSCYKYREVDCGQDLNDPFDTEDRKFINPFIRDEETGSP</sequence>
<dbReference type="Proteomes" id="UP000019149">
    <property type="component" value="Unassembled WGS sequence"/>
</dbReference>